<evidence type="ECO:0000313" key="2">
    <source>
        <dbReference type="Proteomes" id="UP000193144"/>
    </source>
</evidence>
<dbReference type="Proteomes" id="UP000193144">
    <property type="component" value="Unassembled WGS sequence"/>
</dbReference>
<protein>
    <submittedName>
        <fullName evidence="1">Uncharacterized protein</fullName>
    </submittedName>
</protein>
<dbReference type="EMBL" id="MCFA01000333">
    <property type="protein sequence ID" value="ORX93643.1"/>
    <property type="molecule type" value="Genomic_DNA"/>
</dbReference>
<gene>
    <name evidence="1" type="ORF">BCR34DRAFT_499768</name>
</gene>
<organism evidence="1 2">
    <name type="scientific">Clohesyomyces aquaticus</name>
    <dbReference type="NCBI Taxonomy" id="1231657"/>
    <lineage>
        <taxon>Eukaryota</taxon>
        <taxon>Fungi</taxon>
        <taxon>Dikarya</taxon>
        <taxon>Ascomycota</taxon>
        <taxon>Pezizomycotina</taxon>
        <taxon>Dothideomycetes</taxon>
        <taxon>Pleosporomycetidae</taxon>
        <taxon>Pleosporales</taxon>
        <taxon>Lindgomycetaceae</taxon>
        <taxon>Clohesyomyces</taxon>
    </lineage>
</organism>
<dbReference type="OrthoDB" id="3766258at2759"/>
<proteinExistence type="predicted"/>
<evidence type="ECO:0000313" key="1">
    <source>
        <dbReference type="EMBL" id="ORX93643.1"/>
    </source>
</evidence>
<keyword evidence="2" id="KW-1185">Reference proteome</keyword>
<reference evidence="1 2" key="1">
    <citation type="submission" date="2016-07" db="EMBL/GenBank/DDBJ databases">
        <title>Pervasive Adenine N6-methylation of Active Genes in Fungi.</title>
        <authorList>
            <consortium name="DOE Joint Genome Institute"/>
            <person name="Mondo S.J."/>
            <person name="Dannebaum R.O."/>
            <person name="Kuo R.C."/>
            <person name="Labutti K."/>
            <person name="Haridas S."/>
            <person name="Kuo A."/>
            <person name="Salamov A."/>
            <person name="Ahrendt S.R."/>
            <person name="Lipzen A."/>
            <person name="Sullivan W."/>
            <person name="Andreopoulos W.B."/>
            <person name="Clum A."/>
            <person name="Lindquist E."/>
            <person name="Daum C."/>
            <person name="Ramamoorthy G.K."/>
            <person name="Gryganskyi A."/>
            <person name="Culley D."/>
            <person name="Magnuson J.K."/>
            <person name="James T.Y."/>
            <person name="O'Malley M.A."/>
            <person name="Stajich J.E."/>
            <person name="Spatafora J.W."/>
            <person name="Visel A."/>
            <person name="Grigoriev I.V."/>
        </authorList>
    </citation>
    <scope>NUCLEOTIDE SEQUENCE [LARGE SCALE GENOMIC DNA]</scope>
    <source>
        <strain evidence="1 2">CBS 115471</strain>
    </source>
</reference>
<sequence length="122" mass="14238">MTLPIRAFFCFECASWFNTEIDWHVHCIEHARNPSLICGFLMTFDGLMAAAGRCPYCLKLGIYHHFLDQTKYINHLEGHMGQCETLGDFWCPHPKCELQAFDMRELRQHLDQVHLVKGLLKV</sequence>
<dbReference type="AlphaFoldDB" id="A0A1Y1Y6M2"/>
<name>A0A1Y1Y6M2_9PLEO</name>
<comment type="caution">
    <text evidence="1">The sequence shown here is derived from an EMBL/GenBank/DDBJ whole genome shotgun (WGS) entry which is preliminary data.</text>
</comment>
<accession>A0A1Y1Y6M2</accession>